<dbReference type="AlphaFoldDB" id="A0A8X8K4G0"/>
<dbReference type="EMBL" id="JACGQI010000001">
    <property type="protein sequence ID" value="MBF2228860.1"/>
    <property type="molecule type" value="Genomic_DNA"/>
</dbReference>
<keyword evidence="6 7" id="KW-0804">Transcription</keyword>
<protein>
    <recommendedName>
        <fullName evidence="7">HTH-type transcriptional regulator rot</fullName>
    </recommendedName>
    <alternativeName>
        <fullName evidence="7">Repressor of toxins</fullName>
    </alternativeName>
</protein>
<keyword evidence="1 7" id="KW-0678">Repressor</keyword>
<gene>
    <name evidence="9" type="ORF">H3963_00085</name>
</gene>
<dbReference type="NCBIfam" id="TIGR01889">
    <property type="entry name" value="Staph_reg_Sar"/>
    <property type="match status" value="1"/>
</dbReference>
<keyword evidence="2 7" id="KW-0805">Transcription regulation</keyword>
<dbReference type="Proteomes" id="UP000648077">
    <property type="component" value="Unassembled WGS sequence"/>
</dbReference>
<dbReference type="InterPro" id="IPR039422">
    <property type="entry name" value="MarR/SlyA-like"/>
</dbReference>
<evidence type="ECO:0000259" key="8">
    <source>
        <dbReference type="Pfam" id="PF22381"/>
    </source>
</evidence>
<keyword evidence="4 7" id="KW-0238">DNA-binding</keyword>
<evidence type="ECO:0000256" key="7">
    <source>
        <dbReference type="PIRNR" id="PIRNR032474"/>
    </source>
</evidence>
<accession>A0A8X8K4G0</accession>
<feature type="domain" description="Transcriptional regulator SarA/SarZ/Rot-like helix-turn-helix" evidence="8">
    <location>
        <begin position="25"/>
        <end position="108"/>
    </location>
</feature>
<dbReference type="InterPro" id="IPR055166">
    <property type="entry name" value="Transc_reg_Sar_Rot_HTH"/>
</dbReference>
<dbReference type="InterPro" id="IPR036388">
    <property type="entry name" value="WH-like_DNA-bd_sf"/>
</dbReference>
<dbReference type="Gene3D" id="1.10.10.10">
    <property type="entry name" value="Winged helix-like DNA-binding domain superfamily/Winged helix DNA-binding domain"/>
    <property type="match status" value="1"/>
</dbReference>
<evidence type="ECO:0000256" key="1">
    <source>
        <dbReference type="ARBA" id="ARBA00022491"/>
    </source>
</evidence>
<evidence type="ECO:0000256" key="6">
    <source>
        <dbReference type="ARBA" id="ARBA00023163"/>
    </source>
</evidence>
<evidence type="ECO:0000256" key="2">
    <source>
        <dbReference type="ARBA" id="ARBA00023015"/>
    </source>
</evidence>
<dbReference type="GO" id="GO:0006950">
    <property type="term" value="P:response to stress"/>
    <property type="evidence" value="ECO:0007669"/>
    <property type="project" value="TreeGrafter"/>
</dbReference>
<reference evidence="9" key="1">
    <citation type="submission" date="2020-08" db="EMBL/GenBank/DDBJ databases">
        <title>Changes in the skin microbiome associated with squamous cell carcinoma in transplant recipients.</title>
        <authorList>
            <person name="Zaugg J."/>
            <person name="Krueger A."/>
            <person name="Lachner N."/>
        </authorList>
    </citation>
    <scope>NUCLEOTIDE SEQUENCE</scope>
    <source>
        <strain evidence="9">R5988</strain>
    </source>
</reference>
<dbReference type="GO" id="GO:0003677">
    <property type="term" value="F:DNA binding"/>
    <property type="evidence" value="ECO:0007669"/>
    <property type="project" value="UniProtKB-KW"/>
</dbReference>
<dbReference type="SUPFAM" id="SSF46785">
    <property type="entry name" value="Winged helix' DNA-binding domain"/>
    <property type="match status" value="1"/>
</dbReference>
<dbReference type="InterPro" id="IPR036390">
    <property type="entry name" value="WH_DNA-bd_sf"/>
</dbReference>
<comment type="function">
    <text evidence="7">Global regulator with both positive and negative effects that mediates modulation of several genes involved in virulence.</text>
</comment>
<organism evidence="9 10">
    <name type="scientific">Staphylococcus epidermidis</name>
    <dbReference type="NCBI Taxonomy" id="1282"/>
    <lineage>
        <taxon>Bacteria</taxon>
        <taxon>Bacillati</taxon>
        <taxon>Bacillota</taxon>
        <taxon>Bacilli</taxon>
        <taxon>Bacillales</taxon>
        <taxon>Staphylococcaceae</taxon>
        <taxon>Staphylococcus</taxon>
    </lineage>
</organism>
<evidence type="ECO:0000256" key="3">
    <source>
        <dbReference type="ARBA" id="ARBA00023026"/>
    </source>
</evidence>
<dbReference type="PIRSF" id="PIRSF032474">
    <property type="entry name" value="TF_HTH_Rot"/>
    <property type="match status" value="1"/>
</dbReference>
<dbReference type="Pfam" id="PF22381">
    <property type="entry name" value="Staph_reg_Sar_Rot"/>
    <property type="match status" value="1"/>
</dbReference>
<comment type="similarity">
    <text evidence="7">Belongs to the rot family.</text>
</comment>
<comment type="caution">
    <text evidence="9">The sequence shown here is derived from an EMBL/GenBank/DDBJ whole genome shotgun (WGS) entry which is preliminary data.</text>
</comment>
<dbReference type="OrthoDB" id="288929at2"/>
<keyword evidence="5 7" id="KW-0010">Activator</keyword>
<dbReference type="InterPro" id="IPR010166">
    <property type="entry name" value="SarA/Rot_dom"/>
</dbReference>
<evidence type="ECO:0000256" key="5">
    <source>
        <dbReference type="ARBA" id="ARBA00023159"/>
    </source>
</evidence>
<proteinExistence type="inferred from homology"/>
<dbReference type="RefSeq" id="WP_002504856.1">
    <property type="nucleotide sequence ID" value="NZ_CP064467.1"/>
</dbReference>
<dbReference type="PANTHER" id="PTHR33164">
    <property type="entry name" value="TRANSCRIPTIONAL REGULATOR, MARR FAMILY"/>
    <property type="match status" value="1"/>
</dbReference>
<name>A0A8X8K4G0_STAEP</name>
<sequence length="138" mass="16380">MANSEKNRVYGILQLETLFKEIDSIFNTIKEEYGMSKEEILILLTLLEKGSMTLKEMDKYVHIKPYKRTRTYNNLVNLEWIYKERPQDDERTVIIHFNDKQNSKKEDLLKFNDDSIKIKSEPMQSSLQSILAVEFNVL</sequence>
<keyword evidence="3 7" id="KW-0843">Virulence</keyword>
<dbReference type="GO" id="GO:0003700">
    <property type="term" value="F:DNA-binding transcription factor activity"/>
    <property type="evidence" value="ECO:0007669"/>
    <property type="project" value="InterPro"/>
</dbReference>
<dbReference type="PANTHER" id="PTHR33164:SF56">
    <property type="entry name" value="HTH-TYPE TRANSCRIPTIONAL REGULATOR MHQR"/>
    <property type="match status" value="1"/>
</dbReference>
<dbReference type="InterPro" id="IPR016998">
    <property type="entry name" value="Rot"/>
</dbReference>
<evidence type="ECO:0000256" key="4">
    <source>
        <dbReference type="ARBA" id="ARBA00023125"/>
    </source>
</evidence>
<evidence type="ECO:0000313" key="9">
    <source>
        <dbReference type="EMBL" id="MBF2228860.1"/>
    </source>
</evidence>
<evidence type="ECO:0000313" key="10">
    <source>
        <dbReference type="Proteomes" id="UP000648077"/>
    </source>
</evidence>